<dbReference type="Gene3D" id="3.10.310.70">
    <property type="match status" value="1"/>
</dbReference>
<reference evidence="3 4" key="1">
    <citation type="submission" date="2019-02" db="EMBL/GenBank/DDBJ databases">
        <title>Arundinibacter roseus gen. nov., sp. nov., a new member of the family Cytophagaceae.</title>
        <authorList>
            <person name="Szuroczki S."/>
            <person name="Khayer B."/>
            <person name="Sproer C."/>
            <person name="Toumi M."/>
            <person name="Szabo A."/>
            <person name="Felfoldi T."/>
            <person name="Schumann P."/>
            <person name="Toth E."/>
        </authorList>
    </citation>
    <scope>NUCLEOTIDE SEQUENCE [LARGE SCALE GENOMIC DNA]</scope>
    <source>
        <strain evidence="3 4">DMA-k-7a</strain>
    </source>
</reference>
<feature type="chain" id="PRO_5020316524" evidence="1">
    <location>
        <begin position="22"/>
        <end position="549"/>
    </location>
</feature>
<dbReference type="InterPro" id="IPR033932">
    <property type="entry name" value="YtcJ-like"/>
</dbReference>
<dbReference type="PANTHER" id="PTHR22642:SF2">
    <property type="entry name" value="PROTEIN LONG AFTER FAR-RED 3"/>
    <property type="match status" value="1"/>
</dbReference>
<organism evidence="3 4">
    <name type="scientific">Arundinibacter roseus</name>
    <dbReference type="NCBI Taxonomy" id="2070510"/>
    <lineage>
        <taxon>Bacteria</taxon>
        <taxon>Pseudomonadati</taxon>
        <taxon>Bacteroidota</taxon>
        <taxon>Cytophagia</taxon>
        <taxon>Cytophagales</taxon>
        <taxon>Spirosomataceae</taxon>
        <taxon>Arundinibacter</taxon>
    </lineage>
</organism>
<dbReference type="InterPro" id="IPR013108">
    <property type="entry name" value="Amidohydro_3"/>
</dbReference>
<dbReference type="EMBL" id="SMJU01000006">
    <property type="protein sequence ID" value="TDB65163.1"/>
    <property type="molecule type" value="Genomic_DNA"/>
</dbReference>
<evidence type="ECO:0000313" key="4">
    <source>
        <dbReference type="Proteomes" id="UP000295706"/>
    </source>
</evidence>
<dbReference type="Gene3D" id="2.30.40.10">
    <property type="entry name" value="Urease, subunit C, domain 1"/>
    <property type="match status" value="1"/>
</dbReference>
<dbReference type="Pfam" id="PF07969">
    <property type="entry name" value="Amidohydro_3"/>
    <property type="match status" value="1"/>
</dbReference>
<gene>
    <name evidence="3" type="ORF">EZE20_10660</name>
</gene>
<accession>A0A4R4KC11</accession>
<dbReference type="InterPro" id="IPR032466">
    <property type="entry name" value="Metal_Hydrolase"/>
</dbReference>
<dbReference type="CDD" id="cd01300">
    <property type="entry name" value="YtcJ_like"/>
    <property type="match status" value="1"/>
</dbReference>
<sequence>MCKPFFSALLFLFLLNFFSNCQTSTQVDLIVHNGTVYSVDSTFTVHEAFAVKDGKFVAIGSSEEILARFSADSVLDAKGKAIFPGFYDPHSHFFGLGSKLNSADLVGTSSYEDIISQLKAFRAKHPDRAWLIGRGWDQNDWEDTRFPDKSLLDQAFPDIPVFLTRIDGHAALVNSKALELANVSTNSTIEGGLVEVKGGQLTGILVDKAQGLVQKVIPESSEKEKMDMLLAAQKECLSLGLTTVSDAGLSRSTIELVENMQKEGSLKIRNYIMISATPENLDYYLAKGPIQTERLSVCSFKVYADGALGSRGACLLEPYADAPTSGFLLSNAKTLETITARIAESRFQANTHCIGDSANRLILDFYGKYLKSKNNRRWRIEHAQIVSKADVPKFGKYSIIPSVQPTHATSDMYWAEQRLGPDRVRTAYAFKHLLDQNGLIALGSDFPVESVNPLYGFHAAIARVDAKGFPPGGYQMENVLTREEALRGMTIWAAYANFEDKNRGSIEPGKLADFVLLNSDIMKIPLDEIRDVKVLRTVIGGESLHVVAP</sequence>
<proteinExistence type="predicted"/>
<dbReference type="AlphaFoldDB" id="A0A4R4KC11"/>
<dbReference type="InterPro" id="IPR011059">
    <property type="entry name" value="Metal-dep_hydrolase_composite"/>
</dbReference>
<evidence type="ECO:0000256" key="1">
    <source>
        <dbReference type="SAM" id="SignalP"/>
    </source>
</evidence>
<dbReference type="RefSeq" id="WP_132117365.1">
    <property type="nucleotide sequence ID" value="NZ_SMJU01000006.1"/>
</dbReference>
<keyword evidence="3" id="KW-0378">Hydrolase</keyword>
<dbReference type="SUPFAM" id="SSF51338">
    <property type="entry name" value="Composite domain of metallo-dependent hydrolases"/>
    <property type="match status" value="1"/>
</dbReference>
<dbReference type="Gene3D" id="3.20.20.140">
    <property type="entry name" value="Metal-dependent hydrolases"/>
    <property type="match status" value="1"/>
</dbReference>
<protein>
    <submittedName>
        <fullName evidence="3">Amidohydrolase</fullName>
    </submittedName>
</protein>
<keyword evidence="1" id="KW-0732">Signal</keyword>
<evidence type="ECO:0000313" key="3">
    <source>
        <dbReference type="EMBL" id="TDB65163.1"/>
    </source>
</evidence>
<feature type="signal peptide" evidence="1">
    <location>
        <begin position="1"/>
        <end position="21"/>
    </location>
</feature>
<dbReference type="GO" id="GO:0016810">
    <property type="term" value="F:hydrolase activity, acting on carbon-nitrogen (but not peptide) bonds"/>
    <property type="evidence" value="ECO:0007669"/>
    <property type="project" value="InterPro"/>
</dbReference>
<keyword evidence="4" id="KW-1185">Reference proteome</keyword>
<dbReference type="PANTHER" id="PTHR22642">
    <property type="entry name" value="IMIDAZOLONEPROPIONASE"/>
    <property type="match status" value="1"/>
</dbReference>
<dbReference type="Proteomes" id="UP000295706">
    <property type="component" value="Unassembled WGS sequence"/>
</dbReference>
<dbReference type="OrthoDB" id="9767366at2"/>
<evidence type="ECO:0000259" key="2">
    <source>
        <dbReference type="Pfam" id="PF07969"/>
    </source>
</evidence>
<feature type="domain" description="Amidohydrolase 3" evidence="2">
    <location>
        <begin position="74"/>
        <end position="543"/>
    </location>
</feature>
<name>A0A4R4KC11_9BACT</name>
<comment type="caution">
    <text evidence="3">The sequence shown here is derived from an EMBL/GenBank/DDBJ whole genome shotgun (WGS) entry which is preliminary data.</text>
</comment>
<dbReference type="SUPFAM" id="SSF51556">
    <property type="entry name" value="Metallo-dependent hydrolases"/>
    <property type="match status" value="1"/>
</dbReference>